<name>A0A835PIP8_VANPL</name>
<evidence type="ECO:0000313" key="3">
    <source>
        <dbReference type="Proteomes" id="UP000636800"/>
    </source>
</evidence>
<proteinExistence type="predicted"/>
<evidence type="ECO:0000313" key="2">
    <source>
        <dbReference type="EMBL" id="KAG0454595.1"/>
    </source>
</evidence>
<feature type="region of interest" description="Disordered" evidence="1">
    <location>
        <begin position="52"/>
        <end position="85"/>
    </location>
</feature>
<dbReference type="EMBL" id="JADCNL010000013">
    <property type="protein sequence ID" value="KAG0454595.1"/>
    <property type="molecule type" value="Genomic_DNA"/>
</dbReference>
<dbReference type="AlphaFoldDB" id="A0A835PIP8"/>
<feature type="region of interest" description="Disordered" evidence="1">
    <location>
        <begin position="1"/>
        <end position="36"/>
    </location>
</feature>
<protein>
    <submittedName>
        <fullName evidence="2">Uncharacterized protein</fullName>
    </submittedName>
</protein>
<sequence>MVSDRARKVGNGGYRGSSWWQRRQKQRVAQVGGNKDEAPLVSVVEEPFGGFEGRPPRRLSELGSGRQHPARGLVKGRALEWSDGR</sequence>
<evidence type="ECO:0000256" key="1">
    <source>
        <dbReference type="SAM" id="MobiDB-lite"/>
    </source>
</evidence>
<keyword evidence="3" id="KW-1185">Reference proteome</keyword>
<comment type="caution">
    <text evidence="2">The sequence shown here is derived from an EMBL/GenBank/DDBJ whole genome shotgun (WGS) entry which is preliminary data.</text>
</comment>
<gene>
    <name evidence="2" type="ORF">HPP92_023887</name>
</gene>
<organism evidence="2 3">
    <name type="scientific">Vanilla planifolia</name>
    <name type="common">Vanilla</name>
    <dbReference type="NCBI Taxonomy" id="51239"/>
    <lineage>
        <taxon>Eukaryota</taxon>
        <taxon>Viridiplantae</taxon>
        <taxon>Streptophyta</taxon>
        <taxon>Embryophyta</taxon>
        <taxon>Tracheophyta</taxon>
        <taxon>Spermatophyta</taxon>
        <taxon>Magnoliopsida</taxon>
        <taxon>Liliopsida</taxon>
        <taxon>Asparagales</taxon>
        <taxon>Orchidaceae</taxon>
        <taxon>Vanilloideae</taxon>
        <taxon>Vanilleae</taxon>
        <taxon>Vanilla</taxon>
    </lineage>
</organism>
<reference evidence="2 3" key="1">
    <citation type="journal article" date="2020" name="Nat. Food">
        <title>A phased Vanilla planifolia genome enables genetic improvement of flavour and production.</title>
        <authorList>
            <person name="Hasing T."/>
            <person name="Tang H."/>
            <person name="Brym M."/>
            <person name="Khazi F."/>
            <person name="Huang T."/>
            <person name="Chambers A.H."/>
        </authorList>
    </citation>
    <scope>NUCLEOTIDE SEQUENCE [LARGE SCALE GENOMIC DNA]</scope>
    <source>
        <tissue evidence="2">Leaf</tissue>
    </source>
</reference>
<accession>A0A835PIP8</accession>
<dbReference type="OrthoDB" id="1334205at2759"/>
<dbReference type="Proteomes" id="UP000636800">
    <property type="component" value="Chromosome 13"/>
</dbReference>